<dbReference type="Proteomes" id="UP000010931">
    <property type="component" value="Unassembled WGS sequence"/>
</dbReference>
<proteinExistence type="predicted"/>
<dbReference type="EMBL" id="AEJB01000361">
    <property type="protein sequence ID" value="ELP66048.1"/>
    <property type="molecule type" value="Genomic_DNA"/>
</dbReference>
<organism evidence="1 2">
    <name type="scientific">Streptomyces turgidiscabies (strain Car8)</name>
    <dbReference type="NCBI Taxonomy" id="698760"/>
    <lineage>
        <taxon>Bacteria</taxon>
        <taxon>Bacillati</taxon>
        <taxon>Actinomycetota</taxon>
        <taxon>Actinomycetes</taxon>
        <taxon>Kitasatosporales</taxon>
        <taxon>Streptomycetaceae</taxon>
        <taxon>Streptomyces</taxon>
    </lineage>
</organism>
<evidence type="ECO:0008006" key="3">
    <source>
        <dbReference type="Google" id="ProtNLM"/>
    </source>
</evidence>
<protein>
    <recommendedName>
        <fullName evidence="3">Endonuclease/exonuclease/phosphatase family protein</fullName>
    </recommendedName>
</protein>
<evidence type="ECO:0000313" key="2">
    <source>
        <dbReference type="Proteomes" id="UP000010931"/>
    </source>
</evidence>
<dbReference type="RefSeq" id="WP_006378981.1">
    <property type="nucleotide sequence ID" value="NZ_AEJB01000361.1"/>
</dbReference>
<dbReference type="SUPFAM" id="SSF56219">
    <property type="entry name" value="DNase I-like"/>
    <property type="match status" value="1"/>
</dbReference>
<evidence type="ECO:0000313" key="1">
    <source>
        <dbReference type="EMBL" id="ELP66048.1"/>
    </source>
</evidence>
<sequence length="312" mass="34405">MTMPRHITAVSCNFERNGDGDYKKWLAMHQRLAQLRPTILCRQENPGHAPRGSGNKLFNASKRILGGLEGDLGPKSATALYYDPDVFEQVMLWDTDWPNWLMPPTAMTLRVRGTDNIDLVAGSAHLSYNSPALRSIQADDVTRFADKAEIYPTPDGEVERKLPVLAIGIDFNSYVDPDRLVPGELPIPTLAEIKDPQHRAHRSYEISPGRRVMDSLPDRTLLTAHLEDAARHSALLPGGPGLAAVAPTVDASESHGPAHRVDRVVTTDFLLPAVVRVEVVDMKGLSDHHTVVVTYDLDAVVEIYRARFGLAT</sequence>
<keyword evidence="2" id="KW-1185">Reference proteome</keyword>
<dbReference type="STRING" id="85558.T45_07718"/>
<dbReference type="PATRIC" id="fig|698760.3.peg.5234"/>
<reference evidence="1 2" key="1">
    <citation type="journal article" date="2011" name="Plasmid">
        <title>Streptomyces turgidiscabies Car8 contains a modular pathogenicity island that shares virulence genes with other actinobacterial plant pathogens.</title>
        <authorList>
            <person name="Huguet-Tapia J.C."/>
            <person name="Badger J.H."/>
            <person name="Loria R."/>
            <person name="Pettis G.S."/>
        </authorList>
    </citation>
    <scope>NUCLEOTIDE SEQUENCE [LARGE SCALE GENOMIC DNA]</scope>
    <source>
        <strain evidence="1 2">Car8</strain>
    </source>
</reference>
<accession>L7F374</accession>
<gene>
    <name evidence="1" type="ORF">STRTUCAR8_01697</name>
</gene>
<dbReference type="Gene3D" id="3.60.10.10">
    <property type="entry name" value="Endonuclease/exonuclease/phosphatase"/>
    <property type="match status" value="1"/>
</dbReference>
<name>L7F374_STRT8</name>
<dbReference type="GeneID" id="97407729"/>
<dbReference type="AlphaFoldDB" id="L7F374"/>
<comment type="caution">
    <text evidence="1">The sequence shown here is derived from an EMBL/GenBank/DDBJ whole genome shotgun (WGS) entry which is preliminary data.</text>
</comment>
<dbReference type="InterPro" id="IPR036691">
    <property type="entry name" value="Endo/exonu/phosph_ase_sf"/>
</dbReference>